<dbReference type="CDD" id="cd06782">
    <property type="entry name" value="cpPDZ_CPP-like"/>
    <property type="match status" value="1"/>
</dbReference>
<feature type="domain" description="Tail specific protease" evidence="8">
    <location>
        <begin position="441"/>
        <end position="679"/>
    </location>
</feature>
<dbReference type="OrthoDB" id="9812068at2"/>
<dbReference type="NCBIfam" id="TIGR00225">
    <property type="entry name" value="prc"/>
    <property type="match status" value="1"/>
</dbReference>
<name>A0A518ERH3_9BACT</name>
<feature type="signal peptide" evidence="6">
    <location>
        <begin position="1"/>
        <end position="19"/>
    </location>
</feature>
<evidence type="ECO:0000256" key="3">
    <source>
        <dbReference type="ARBA" id="ARBA00022801"/>
    </source>
</evidence>
<evidence type="ECO:0000259" key="7">
    <source>
        <dbReference type="SMART" id="SM00228"/>
    </source>
</evidence>
<feature type="chain" id="PRO_5021798446" evidence="6">
    <location>
        <begin position="20"/>
        <end position="859"/>
    </location>
</feature>
<keyword evidence="4 5" id="KW-0720">Serine protease</keyword>
<dbReference type="SUPFAM" id="SSF52096">
    <property type="entry name" value="ClpP/crotonase"/>
    <property type="match status" value="1"/>
</dbReference>
<accession>A0A518ERH3</accession>
<dbReference type="RefSeq" id="WP_145197088.1">
    <property type="nucleotide sequence ID" value="NZ_CP036434.1"/>
</dbReference>
<dbReference type="SMART" id="SM00245">
    <property type="entry name" value="TSPc"/>
    <property type="match status" value="1"/>
</dbReference>
<comment type="similarity">
    <text evidence="1 5">Belongs to the peptidase S41A family.</text>
</comment>
<evidence type="ECO:0000256" key="4">
    <source>
        <dbReference type="ARBA" id="ARBA00022825"/>
    </source>
</evidence>
<dbReference type="InterPro" id="IPR004447">
    <property type="entry name" value="Peptidase_S41A"/>
</dbReference>
<dbReference type="SUPFAM" id="SSF48371">
    <property type="entry name" value="ARM repeat"/>
    <property type="match status" value="1"/>
</dbReference>
<dbReference type="InterPro" id="IPR016024">
    <property type="entry name" value="ARM-type_fold"/>
</dbReference>
<evidence type="ECO:0000313" key="10">
    <source>
        <dbReference type="Proteomes" id="UP000320390"/>
    </source>
</evidence>
<dbReference type="GO" id="GO:0008236">
    <property type="term" value="F:serine-type peptidase activity"/>
    <property type="evidence" value="ECO:0007669"/>
    <property type="project" value="UniProtKB-KW"/>
</dbReference>
<organism evidence="9 10">
    <name type="scientific">Saltatorellus ferox</name>
    <dbReference type="NCBI Taxonomy" id="2528018"/>
    <lineage>
        <taxon>Bacteria</taxon>
        <taxon>Pseudomonadati</taxon>
        <taxon>Planctomycetota</taxon>
        <taxon>Planctomycetia</taxon>
        <taxon>Planctomycetia incertae sedis</taxon>
        <taxon>Saltatorellus</taxon>
    </lineage>
</organism>
<evidence type="ECO:0000256" key="2">
    <source>
        <dbReference type="ARBA" id="ARBA00022670"/>
    </source>
</evidence>
<sequence length="859" mass="95306" precursor="true">MIRRVHPALLATAAIPCLAGLLAASTSPISTSASVPFLTGLPAYQDGAASAASSQEVTDILDERLTAIQGMDAAAIWSEASRVAGLVGDEFGATFDAVVDEKLGQKSLGAKDILFLATVRLTGENVDHAKIAMRVSEVLKSKDADLVGAATEFLGSMAREISDRDTRKDVAKELLASAENPEGDAKLRVAAAVATNKLGNSPQITAARRVLRSFLASSDPNLRAMGALGFAEISPVEDVDGVEDELDRLAELPGENGRLARAYLEQLRSTRFFESTMRRLREDDSERRLGSDIPQDLERIETMIDVIQKYHLDGSEAKRSDLLEAALQGMLSSLDRHSSFFTPEEYEKFEQNLEAEYGGIGAYVQNDPDDGIFTITRPIYSGPAYEAGLSTDDKIVRIDDWPTIGEETDEIIKRLKGKPGTDVKLYIWRRDMDPTLIDRPTEDMITVIKRAQISIPSVHRELLPGDIGLVELQSFTRGAAIDIASALRDLEQETKGGKLNGVILDLRNNTGGLLDEAAKVSDLFLPKGEVVVRTESRIAESKVFKTQLDEFIPSDTPVAVLINRFSASASEIVSGALQDYGRATLIGQRSFGKGSVQNLLRMPNENDDEYIDENRNHRRDNWENITRDWDGDGEFDFAPRIKLTIERYRLPLGRSIHRELDEEGNIKSLGGLSPDIEVEARRRETWRLREMRRIQDTRVLRKWVLEKFEGNQEEFKKLAFCDFDNPDLYPGFDELYDSLDTTLTRDDVRFLLRIEVRRRVQDTRGSAFPLGDFAEDLQLQAAIENILEKKGTSIQDIPEYAGTFDDRTPLGDAMAEAAPPARRSADEVERAMALIAAAEADGLSKARADELREILKQKN</sequence>
<reference evidence="9 10" key="1">
    <citation type="submission" date="2019-02" db="EMBL/GenBank/DDBJ databases">
        <title>Deep-cultivation of Planctomycetes and their phenomic and genomic characterization uncovers novel biology.</title>
        <authorList>
            <person name="Wiegand S."/>
            <person name="Jogler M."/>
            <person name="Boedeker C."/>
            <person name="Pinto D."/>
            <person name="Vollmers J."/>
            <person name="Rivas-Marin E."/>
            <person name="Kohn T."/>
            <person name="Peeters S.H."/>
            <person name="Heuer A."/>
            <person name="Rast P."/>
            <person name="Oberbeckmann S."/>
            <person name="Bunk B."/>
            <person name="Jeske O."/>
            <person name="Meyerdierks A."/>
            <person name="Storesund J.E."/>
            <person name="Kallscheuer N."/>
            <person name="Luecker S."/>
            <person name="Lage O.M."/>
            <person name="Pohl T."/>
            <person name="Merkel B.J."/>
            <person name="Hornburger P."/>
            <person name="Mueller R.-W."/>
            <person name="Bruemmer F."/>
            <person name="Labrenz M."/>
            <person name="Spormann A.M."/>
            <person name="Op den Camp H."/>
            <person name="Overmann J."/>
            <person name="Amann R."/>
            <person name="Jetten M.S.M."/>
            <person name="Mascher T."/>
            <person name="Medema M.H."/>
            <person name="Devos D.P."/>
            <person name="Kaster A.-K."/>
            <person name="Ovreas L."/>
            <person name="Rohde M."/>
            <person name="Galperin M.Y."/>
            <person name="Jogler C."/>
        </authorList>
    </citation>
    <scope>NUCLEOTIDE SEQUENCE [LARGE SCALE GENOMIC DNA]</scope>
    <source>
        <strain evidence="9 10">Poly30</strain>
    </source>
</reference>
<dbReference type="Pfam" id="PF03572">
    <property type="entry name" value="Peptidase_S41"/>
    <property type="match status" value="1"/>
</dbReference>
<dbReference type="SUPFAM" id="SSF50156">
    <property type="entry name" value="PDZ domain-like"/>
    <property type="match status" value="1"/>
</dbReference>
<evidence type="ECO:0000313" key="9">
    <source>
        <dbReference type="EMBL" id="QDV06692.1"/>
    </source>
</evidence>
<evidence type="ECO:0000256" key="6">
    <source>
        <dbReference type="SAM" id="SignalP"/>
    </source>
</evidence>
<dbReference type="SMART" id="SM00228">
    <property type="entry name" value="PDZ"/>
    <property type="match status" value="1"/>
</dbReference>
<keyword evidence="6" id="KW-0732">Signal</keyword>
<dbReference type="InterPro" id="IPR029045">
    <property type="entry name" value="ClpP/crotonase-like_dom_sf"/>
</dbReference>
<dbReference type="Gene3D" id="3.90.226.10">
    <property type="entry name" value="2-enoyl-CoA Hydratase, Chain A, domain 1"/>
    <property type="match status" value="1"/>
</dbReference>
<dbReference type="GO" id="GO:0006508">
    <property type="term" value="P:proteolysis"/>
    <property type="evidence" value="ECO:0007669"/>
    <property type="project" value="UniProtKB-KW"/>
</dbReference>
<keyword evidence="3 5" id="KW-0378">Hydrolase</keyword>
<evidence type="ECO:0000256" key="1">
    <source>
        <dbReference type="ARBA" id="ARBA00009179"/>
    </source>
</evidence>
<keyword evidence="10" id="KW-1185">Reference proteome</keyword>
<dbReference type="GO" id="GO:0007165">
    <property type="term" value="P:signal transduction"/>
    <property type="evidence" value="ECO:0007669"/>
    <property type="project" value="TreeGrafter"/>
</dbReference>
<dbReference type="CDD" id="cd07560">
    <property type="entry name" value="Peptidase_S41_CPP"/>
    <property type="match status" value="1"/>
</dbReference>
<dbReference type="EC" id="3.4.21.-" evidence="9"/>
<dbReference type="Gene3D" id="3.30.750.44">
    <property type="match status" value="1"/>
</dbReference>
<dbReference type="GO" id="GO:0004175">
    <property type="term" value="F:endopeptidase activity"/>
    <property type="evidence" value="ECO:0007669"/>
    <property type="project" value="TreeGrafter"/>
</dbReference>
<gene>
    <name evidence="9" type="ORF">Poly30_22070</name>
</gene>
<dbReference type="InterPro" id="IPR036034">
    <property type="entry name" value="PDZ_sf"/>
</dbReference>
<dbReference type="Gene3D" id="2.30.42.10">
    <property type="match status" value="1"/>
</dbReference>
<feature type="domain" description="PDZ" evidence="7">
    <location>
        <begin position="358"/>
        <end position="431"/>
    </location>
</feature>
<dbReference type="EMBL" id="CP036434">
    <property type="protein sequence ID" value="QDV06692.1"/>
    <property type="molecule type" value="Genomic_DNA"/>
</dbReference>
<proteinExistence type="inferred from homology"/>
<dbReference type="AlphaFoldDB" id="A0A518ERH3"/>
<dbReference type="InterPro" id="IPR005151">
    <property type="entry name" value="Tail-specific_protease"/>
</dbReference>
<dbReference type="PANTHER" id="PTHR32060">
    <property type="entry name" value="TAIL-SPECIFIC PROTEASE"/>
    <property type="match status" value="1"/>
</dbReference>
<dbReference type="PANTHER" id="PTHR32060:SF30">
    <property type="entry name" value="CARBOXY-TERMINAL PROCESSING PROTEASE CTPA"/>
    <property type="match status" value="1"/>
</dbReference>
<protein>
    <submittedName>
        <fullName evidence="9">Putative CtpA-like serine protease</fullName>
        <ecNumber evidence="9">3.4.21.-</ecNumber>
    </submittedName>
</protein>
<evidence type="ECO:0000259" key="8">
    <source>
        <dbReference type="SMART" id="SM00245"/>
    </source>
</evidence>
<dbReference type="GO" id="GO:0030288">
    <property type="term" value="C:outer membrane-bounded periplasmic space"/>
    <property type="evidence" value="ECO:0007669"/>
    <property type="project" value="TreeGrafter"/>
</dbReference>
<dbReference type="Proteomes" id="UP000320390">
    <property type="component" value="Chromosome"/>
</dbReference>
<dbReference type="InterPro" id="IPR001478">
    <property type="entry name" value="PDZ"/>
</dbReference>
<keyword evidence="2 5" id="KW-0645">Protease</keyword>
<evidence type="ECO:0000256" key="5">
    <source>
        <dbReference type="RuleBase" id="RU004404"/>
    </source>
</evidence>